<evidence type="ECO:0000256" key="1">
    <source>
        <dbReference type="SAM" id="Phobius"/>
    </source>
</evidence>
<feature type="transmembrane region" description="Helical" evidence="1">
    <location>
        <begin position="6"/>
        <end position="23"/>
    </location>
</feature>
<organism evidence="2">
    <name type="scientific">viral metagenome</name>
    <dbReference type="NCBI Taxonomy" id="1070528"/>
    <lineage>
        <taxon>unclassified sequences</taxon>
        <taxon>metagenomes</taxon>
        <taxon>organismal metagenomes</taxon>
    </lineage>
</organism>
<feature type="transmembrane region" description="Helical" evidence="1">
    <location>
        <begin position="30"/>
        <end position="50"/>
    </location>
</feature>
<reference evidence="2" key="1">
    <citation type="journal article" date="2020" name="Nature">
        <title>Giant virus diversity and host interactions through global metagenomics.</title>
        <authorList>
            <person name="Schulz F."/>
            <person name="Roux S."/>
            <person name="Paez-Espino D."/>
            <person name="Jungbluth S."/>
            <person name="Walsh D.A."/>
            <person name="Denef V.J."/>
            <person name="McMahon K.D."/>
            <person name="Konstantinidis K.T."/>
            <person name="Eloe-Fadrosh E.A."/>
            <person name="Kyrpides N.C."/>
            <person name="Woyke T."/>
        </authorList>
    </citation>
    <scope>NUCLEOTIDE SEQUENCE</scope>
    <source>
        <strain evidence="2">GVMAG-M-3300023184-168</strain>
    </source>
</reference>
<keyword evidence="1" id="KW-0472">Membrane</keyword>
<sequence length="89" mass="10586">MLFIELLNLFMNIFGIYILWIIIHYNASRLYVYFCVPDGFYGFLISPLLVQTPHCRVLRFMIFNGANNIKIFWGFLISFIINSLKIKNK</sequence>
<name>A0A6C0HTS5_9ZZZZ</name>
<proteinExistence type="predicted"/>
<dbReference type="AlphaFoldDB" id="A0A6C0HTS5"/>
<accession>A0A6C0HTS5</accession>
<keyword evidence="1" id="KW-0812">Transmembrane</keyword>
<evidence type="ECO:0000313" key="2">
    <source>
        <dbReference type="EMBL" id="QHT83545.1"/>
    </source>
</evidence>
<protein>
    <submittedName>
        <fullName evidence="2">Uncharacterized protein</fullName>
    </submittedName>
</protein>
<dbReference type="EMBL" id="MN740010">
    <property type="protein sequence ID" value="QHT83545.1"/>
    <property type="molecule type" value="Genomic_DNA"/>
</dbReference>
<keyword evidence="1" id="KW-1133">Transmembrane helix</keyword>
<feature type="transmembrane region" description="Helical" evidence="1">
    <location>
        <begin position="62"/>
        <end position="84"/>
    </location>
</feature>